<dbReference type="EMBL" id="JAEUBD010001178">
    <property type="protein sequence ID" value="KAH3665345.1"/>
    <property type="molecule type" value="Genomic_DNA"/>
</dbReference>
<dbReference type="Proteomes" id="UP000788993">
    <property type="component" value="Unassembled WGS sequence"/>
</dbReference>
<name>A0A9P8T4R4_9ASCO</name>
<keyword evidence="2" id="KW-1185">Reference proteome</keyword>
<sequence length="370" mass="41208">MAIALVVQVKHFVGILGEVFLDDGSHLARIEVGRSNEVSLVSNGLFLQREHVELGNISDIDGQRADLGGCSILVGQFRNVHNVLVRGVERLVDGNIKQLRTQHKRRVDSGKTESRFFILEEFSCRLFSRDLGHNVRSSLTVDVVPGHWIPRVLGVNVGVQLVADLFHRSKRGRDHKVGDLRGVLLGGFEDVERAIDGRSQTNNTVQIVRVVGLVAHDHAGPLLNGIDNLGRNHDARQRNNSRADGLSKCQQVRPARGESEFGVHEGVWVAASAQTAHDLVQDQQSAVFFANSFGSVQIALWWDAITDRGAAHGLHKHTGNLLWPVIDKSLLQVVQQHFTVLFLGHAWFHVSVRHESRDLRDLVVRKQHFL</sequence>
<reference evidence="1" key="2">
    <citation type="submission" date="2021-01" db="EMBL/GenBank/DDBJ databases">
        <authorList>
            <person name="Schikora-Tamarit M.A."/>
        </authorList>
    </citation>
    <scope>NUCLEOTIDE SEQUENCE</scope>
    <source>
        <strain evidence="1">NCAIM Y.01608</strain>
    </source>
</reference>
<comment type="caution">
    <text evidence="1">The sequence shown here is derived from an EMBL/GenBank/DDBJ whole genome shotgun (WGS) entry which is preliminary data.</text>
</comment>
<protein>
    <submittedName>
        <fullName evidence="1">Uncharacterized protein</fullName>
    </submittedName>
</protein>
<evidence type="ECO:0000313" key="1">
    <source>
        <dbReference type="EMBL" id="KAH3665345.1"/>
    </source>
</evidence>
<accession>A0A9P8T4R4</accession>
<evidence type="ECO:0000313" key="2">
    <source>
        <dbReference type="Proteomes" id="UP000788993"/>
    </source>
</evidence>
<proteinExistence type="predicted"/>
<dbReference type="AlphaFoldDB" id="A0A9P8T4R4"/>
<organism evidence="1 2">
    <name type="scientific">Ogataea polymorpha</name>
    <dbReference type="NCBI Taxonomy" id="460523"/>
    <lineage>
        <taxon>Eukaryota</taxon>
        <taxon>Fungi</taxon>
        <taxon>Dikarya</taxon>
        <taxon>Ascomycota</taxon>
        <taxon>Saccharomycotina</taxon>
        <taxon>Pichiomycetes</taxon>
        <taxon>Pichiales</taxon>
        <taxon>Pichiaceae</taxon>
        <taxon>Ogataea</taxon>
    </lineage>
</organism>
<reference evidence="1" key="1">
    <citation type="journal article" date="2021" name="Open Biol.">
        <title>Shared evolutionary footprints suggest mitochondrial oxidative damage underlies multiple complex I losses in fungi.</title>
        <authorList>
            <person name="Schikora-Tamarit M.A."/>
            <person name="Marcet-Houben M."/>
            <person name="Nosek J."/>
            <person name="Gabaldon T."/>
        </authorList>
    </citation>
    <scope>NUCLEOTIDE SEQUENCE</scope>
    <source>
        <strain evidence="1">NCAIM Y.01608</strain>
    </source>
</reference>
<gene>
    <name evidence="1" type="ORF">OGATHE_004161</name>
</gene>